<dbReference type="SUPFAM" id="SSF53335">
    <property type="entry name" value="S-adenosyl-L-methionine-dependent methyltransferases"/>
    <property type="match status" value="1"/>
</dbReference>
<evidence type="ECO:0000313" key="7">
    <source>
        <dbReference type="EMBL" id="OGY52071.1"/>
    </source>
</evidence>
<dbReference type="STRING" id="1797542.A3J59_04105"/>
<dbReference type="CDD" id="cd02440">
    <property type="entry name" value="AdoMet_MTases"/>
    <property type="match status" value="1"/>
</dbReference>
<evidence type="ECO:0000313" key="8">
    <source>
        <dbReference type="Proteomes" id="UP000177310"/>
    </source>
</evidence>
<dbReference type="InterPro" id="IPR050723">
    <property type="entry name" value="CFA/CMAS"/>
</dbReference>
<name>A0A1G1YIH1_9BACT</name>
<dbReference type="EMBL" id="MHIL01000010">
    <property type="protein sequence ID" value="OGY52071.1"/>
    <property type="molecule type" value="Genomic_DNA"/>
</dbReference>
<dbReference type="InterPro" id="IPR029063">
    <property type="entry name" value="SAM-dependent_MTases_sf"/>
</dbReference>
<feature type="active site" evidence="6">
    <location>
        <position position="348"/>
    </location>
</feature>
<organism evidence="7 8">
    <name type="scientific">Candidatus Buchananbacteria bacterium RIFCSPHIGHO2_02_FULL_56_16</name>
    <dbReference type="NCBI Taxonomy" id="1797542"/>
    <lineage>
        <taxon>Bacteria</taxon>
        <taxon>Candidatus Buchananiibacteriota</taxon>
    </lineage>
</organism>
<accession>A0A1G1YIH1</accession>
<evidence type="ECO:0000256" key="3">
    <source>
        <dbReference type="ARBA" id="ARBA00022679"/>
    </source>
</evidence>
<dbReference type="PANTHER" id="PTHR43667:SF1">
    <property type="entry name" value="CYCLOPROPANE-FATTY-ACYL-PHOSPHOLIPID SYNTHASE"/>
    <property type="match status" value="1"/>
</dbReference>
<gene>
    <name evidence="7" type="ORF">A3J59_04105</name>
</gene>
<dbReference type="GO" id="GO:0008168">
    <property type="term" value="F:methyltransferase activity"/>
    <property type="evidence" value="ECO:0007669"/>
    <property type="project" value="UniProtKB-KW"/>
</dbReference>
<reference evidence="7 8" key="1">
    <citation type="journal article" date="2016" name="Nat. Commun.">
        <title>Thousands of microbial genomes shed light on interconnected biogeochemical processes in an aquifer system.</title>
        <authorList>
            <person name="Anantharaman K."/>
            <person name="Brown C.T."/>
            <person name="Hug L.A."/>
            <person name="Sharon I."/>
            <person name="Castelle C.J."/>
            <person name="Probst A.J."/>
            <person name="Thomas B.C."/>
            <person name="Singh A."/>
            <person name="Wilkins M.J."/>
            <person name="Karaoz U."/>
            <person name="Brodie E.L."/>
            <person name="Williams K.H."/>
            <person name="Hubbard S.S."/>
            <person name="Banfield J.F."/>
        </authorList>
    </citation>
    <scope>NUCLEOTIDE SEQUENCE [LARGE SCALE GENOMIC DNA]</scope>
</reference>
<keyword evidence="4" id="KW-0949">S-adenosyl-L-methionine</keyword>
<evidence type="ECO:0000256" key="4">
    <source>
        <dbReference type="ARBA" id="ARBA00022691"/>
    </source>
</evidence>
<dbReference type="GO" id="GO:0008610">
    <property type="term" value="P:lipid biosynthetic process"/>
    <property type="evidence" value="ECO:0007669"/>
    <property type="project" value="InterPro"/>
</dbReference>
<dbReference type="Gene3D" id="3.40.50.150">
    <property type="entry name" value="Vaccinia Virus protein VP39"/>
    <property type="match status" value="1"/>
</dbReference>
<keyword evidence="3" id="KW-0808">Transferase</keyword>
<dbReference type="AlphaFoldDB" id="A0A1G1YIH1"/>
<dbReference type="Proteomes" id="UP000177310">
    <property type="component" value="Unassembled WGS sequence"/>
</dbReference>
<sequence length="377" mass="43301">MPLNQATIQQLLGQVGITINGRRPWDIQVHDQRLYQRVITHGSLGLGESYLDGWWDCEQLDEFFYRILRSGVASGVGLTFAHLRLLLIANIVNLQKKSRAFQIGTRHYDLGNDLYAAMLDTRMTYSCGYWHNAENLDQAQERKLDLICRKLGLKRGQKILDIGCGWGSLIQYAAERYGVSAVGITVSKNQAELARQRCRGLPVEIRLQDYRDLPATPTAQARYDHIVSVGMFEHVGVKNYPTFFDVIRRNLKDTGLFLLHTIASNISKVGTDPWISRYIFPNSMLPSAKKLTAAIEGRFSIEDWHSFGADYDLTLMSWYQNFAAAWPKLKARYDERFYRMWRYYLLSCAGLFRARHAQLWQIVLSKDGVLGGYRSVR</sequence>
<keyword evidence="5" id="KW-0443">Lipid metabolism</keyword>
<dbReference type="InterPro" id="IPR003333">
    <property type="entry name" value="CMAS"/>
</dbReference>
<dbReference type="GO" id="GO:0032259">
    <property type="term" value="P:methylation"/>
    <property type="evidence" value="ECO:0007669"/>
    <property type="project" value="UniProtKB-KW"/>
</dbReference>
<comment type="similarity">
    <text evidence="1">Belongs to the CFA/CMAS family.</text>
</comment>
<evidence type="ECO:0000256" key="1">
    <source>
        <dbReference type="ARBA" id="ARBA00010815"/>
    </source>
</evidence>
<dbReference type="NCBIfam" id="NF008686">
    <property type="entry name" value="PRK11705.1"/>
    <property type="match status" value="1"/>
</dbReference>
<protein>
    <submittedName>
        <fullName evidence="7">Cyclopropane-fatty-acyl-phospholipid synthase</fullName>
    </submittedName>
</protein>
<dbReference type="PANTHER" id="PTHR43667">
    <property type="entry name" value="CYCLOPROPANE-FATTY-ACYL-PHOSPHOLIPID SYNTHASE"/>
    <property type="match status" value="1"/>
</dbReference>
<evidence type="ECO:0000256" key="2">
    <source>
        <dbReference type="ARBA" id="ARBA00022603"/>
    </source>
</evidence>
<evidence type="ECO:0000256" key="6">
    <source>
        <dbReference type="PIRSR" id="PIRSR003085-1"/>
    </source>
</evidence>
<proteinExistence type="inferred from homology"/>
<keyword evidence="2" id="KW-0489">Methyltransferase</keyword>
<comment type="caution">
    <text evidence="7">The sequence shown here is derived from an EMBL/GenBank/DDBJ whole genome shotgun (WGS) entry which is preliminary data.</text>
</comment>
<dbReference type="PIRSF" id="PIRSF003085">
    <property type="entry name" value="CMAS"/>
    <property type="match status" value="1"/>
</dbReference>
<evidence type="ECO:0000256" key="5">
    <source>
        <dbReference type="ARBA" id="ARBA00023098"/>
    </source>
</evidence>
<dbReference type="Pfam" id="PF02353">
    <property type="entry name" value="CMAS"/>
    <property type="match status" value="1"/>
</dbReference>